<evidence type="ECO:0000313" key="2">
    <source>
        <dbReference type="EMBL" id="MBW8637036.1"/>
    </source>
</evidence>
<dbReference type="AlphaFoldDB" id="A0AAE2ZLG3"/>
<organism evidence="2 3">
    <name type="scientific">Flavimaribacter sediminis</name>
    <dbReference type="NCBI Taxonomy" id="2865987"/>
    <lineage>
        <taxon>Bacteria</taxon>
        <taxon>Pseudomonadati</taxon>
        <taxon>Pseudomonadota</taxon>
        <taxon>Alphaproteobacteria</taxon>
        <taxon>Hyphomicrobiales</taxon>
        <taxon>Rhizobiaceae</taxon>
        <taxon>Flavimaribacter</taxon>
    </lineage>
</organism>
<keyword evidence="1" id="KW-0472">Membrane</keyword>
<protein>
    <submittedName>
        <fullName evidence="2">Cytochrome c oxidase assembly factor 1 family protein</fullName>
    </submittedName>
</protein>
<keyword evidence="3" id="KW-1185">Reference proteome</keyword>
<dbReference type="InterPro" id="IPR014807">
    <property type="entry name" value="Coa1"/>
</dbReference>
<dbReference type="RefSeq" id="WP_220227668.1">
    <property type="nucleotide sequence ID" value="NZ_JAICBX010000001.1"/>
</dbReference>
<name>A0AAE2ZLG3_9HYPH</name>
<dbReference type="Proteomes" id="UP001196509">
    <property type="component" value="Unassembled WGS sequence"/>
</dbReference>
<keyword evidence="1" id="KW-0812">Transmembrane</keyword>
<feature type="transmembrane region" description="Helical" evidence="1">
    <location>
        <begin position="37"/>
        <end position="61"/>
    </location>
</feature>
<dbReference type="EMBL" id="JAICBX010000001">
    <property type="protein sequence ID" value="MBW8637036.1"/>
    <property type="molecule type" value="Genomic_DNA"/>
</dbReference>
<proteinExistence type="predicted"/>
<sequence>MPLPDQLYGTPIPPHLNRWNWGAFLMNWIWGIANNTWIALLMFVPFVNIVMLFVLGVKGNAWAWNNNLWRDEAHFLKSQRRWAIAGFICVACVLALIAYGGDKALSFLKNTDVYQMAMEEITSNPAVSAALGEPIDAGFWVTGNVNMDLMDGSGHAQLHIPLSGTKASGDAMAQAIRSDGKWIIELLIVKVDDYSEPIVVINTRNKPIPGSPQEI</sequence>
<evidence type="ECO:0000313" key="3">
    <source>
        <dbReference type="Proteomes" id="UP001196509"/>
    </source>
</evidence>
<gene>
    <name evidence="2" type="ORF">K1W69_07535</name>
</gene>
<evidence type="ECO:0000256" key="1">
    <source>
        <dbReference type="SAM" id="Phobius"/>
    </source>
</evidence>
<feature type="transmembrane region" description="Helical" evidence="1">
    <location>
        <begin position="82"/>
        <end position="101"/>
    </location>
</feature>
<comment type="caution">
    <text evidence="2">The sequence shown here is derived from an EMBL/GenBank/DDBJ whole genome shotgun (WGS) entry which is preliminary data.</text>
</comment>
<keyword evidence="1" id="KW-1133">Transmembrane helix</keyword>
<reference evidence="2" key="1">
    <citation type="submission" date="2021-08" db="EMBL/GenBank/DDBJ databases">
        <title>Hoeflea bacterium WL0058 sp. nov., isolated from the sediment.</title>
        <authorList>
            <person name="Wang L."/>
            <person name="Zhang D."/>
        </authorList>
    </citation>
    <scope>NUCLEOTIDE SEQUENCE</scope>
    <source>
        <strain evidence="2">WL0058</strain>
    </source>
</reference>
<accession>A0AAE2ZLG3</accession>
<dbReference type="Pfam" id="PF08695">
    <property type="entry name" value="Coa1"/>
    <property type="match status" value="1"/>
</dbReference>